<dbReference type="InterPro" id="IPR058208">
    <property type="entry name" value="PACE"/>
</dbReference>
<keyword evidence="1" id="KW-1133">Transmembrane helix</keyword>
<evidence type="ECO:0000313" key="4">
    <source>
        <dbReference type="Proteomes" id="UP000242317"/>
    </source>
</evidence>
<keyword evidence="1" id="KW-0472">Membrane</keyword>
<dbReference type="OrthoDB" id="1631120at2"/>
<organism evidence="3 4">
    <name type="scientific">Acinetobacter marinus</name>
    <dbReference type="NCBI Taxonomy" id="281375"/>
    <lineage>
        <taxon>Bacteria</taxon>
        <taxon>Pseudomonadati</taxon>
        <taxon>Pseudomonadota</taxon>
        <taxon>Gammaproteobacteria</taxon>
        <taxon>Moraxellales</taxon>
        <taxon>Moraxellaceae</taxon>
        <taxon>Acinetobacter</taxon>
    </lineage>
</organism>
<evidence type="ECO:0000313" key="3">
    <source>
        <dbReference type="EMBL" id="SDB86535.1"/>
    </source>
</evidence>
<feature type="transmembrane region" description="Helical" evidence="1">
    <location>
        <begin position="50"/>
        <end position="71"/>
    </location>
</feature>
<dbReference type="NCBIfam" id="NF033664">
    <property type="entry name" value="PACE_transport"/>
    <property type="match status" value="1"/>
</dbReference>
<sequence length="153" mass="17674">MSSKNTTTVDAPKVPVKQRIIHALSYELILLVIGTPILSWVLNKDLSHTGMLWVVMSVIAMLWNMCFNAVFERFERRMNWQVRTIAVRVVHAIGFEGGLLLFTVPIIAWMMQISLWQALILDIALAMCIVVYTFIFQYCYDQIMAKQTQHQKP</sequence>
<dbReference type="Pfam" id="PF05232">
    <property type="entry name" value="BTP"/>
    <property type="match status" value="2"/>
</dbReference>
<dbReference type="InterPro" id="IPR007896">
    <property type="entry name" value="BTP_bacteria"/>
</dbReference>
<dbReference type="EMBL" id="FMYK01000001">
    <property type="protein sequence ID" value="SDB86535.1"/>
    <property type="molecule type" value="Genomic_DNA"/>
</dbReference>
<dbReference type="RefSeq" id="WP_092615516.1">
    <property type="nucleotide sequence ID" value="NZ_FMYK01000001.1"/>
</dbReference>
<feature type="transmembrane region" description="Helical" evidence="1">
    <location>
        <begin position="118"/>
        <end position="140"/>
    </location>
</feature>
<dbReference type="AlphaFoldDB" id="A0A1G6GXX7"/>
<name>A0A1G6GXX7_9GAMM</name>
<keyword evidence="1" id="KW-0812">Transmembrane</keyword>
<feature type="transmembrane region" description="Helical" evidence="1">
    <location>
        <begin position="92"/>
        <end position="112"/>
    </location>
</feature>
<protein>
    <submittedName>
        <fullName evidence="3">Uncharacterized membrane protein</fullName>
    </submittedName>
</protein>
<keyword evidence="4" id="KW-1185">Reference proteome</keyword>
<reference evidence="4" key="1">
    <citation type="submission" date="2016-09" db="EMBL/GenBank/DDBJ databases">
        <authorList>
            <person name="Varghese N."/>
            <person name="Submissions S."/>
        </authorList>
    </citation>
    <scope>NUCLEOTIDE SEQUENCE [LARGE SCALE GENOMIC DNA]</scope>
    <source>
        <strain evidence="4">ANC 3699</strain>
    </source>
</reference>
<feature type="transmembrane region" description="Helical" evidence="1">
    <location>
        <begin position="20"/>
        <end position="38"/>
    </location>
</feature>
<accession>A0A1G6GXX7</accession>
<evidence type="ECO:0000259" key="2">
    <source>
        <dbReference type="Pfam" id="PF05232"/>
    </source>
</evidence>
<evidence type="ECO:0000256" key="1">
    <source>
        <dbReference type="SAM" id="Phobius"/>
    </source>
</evidence>
<gene>
    <name evidence="3" type="ORF">SAMN05421749_101526</name>
</gene>
<feature type="domain" description="Chlorhexidine efflux transporter" evidence="2">
    <location>
        <begin position="83"/>
        <end position="145"/>
    </location>
</feature>
<feature type="domain" description="Chlorhexidine efflux transporter" evidence="2">
    <location>
        <begin position="16"/>
        <end position="77"/>
    </location>
</feature>
<proteinExistence type="predicted"/>
<dbReference type="Proteomes" id="UP000242317">
    <property type="component" value="Unassembled WGS sequence"/>
</dbReference>